<evidence type="ECO:0000256" key="2">
    <source>
        <dbReference type="ARBA" id="ARBA00004752"/>
    </source>
</evidence>
<dbReference type="GO" id="GO:0009002">
    <property type="term" value="F:serine-type D-Ala-D-Ala carboxypeptidase activity"/>
    <property type="evidence" value="ECO:0007669"/>
    <property type="project" value="UniProtKB-EC"/>
</dbReference>
<keyword evidence="6" id="KW-0645">Protease</keyword>
<evidence type="ECO:0000256" key="7">
    <source>
        <dbReference type="ARBA" id="ARBA00022729"/>
    </source>
</evidence>
<keyword evidence="8" id="KW-0378">Hydrolase</keyword>
<evidence type="ECO:0000256" key="5">
    <source>
        <dbReference type="ARBA" id="ARBA00022645"/>
    </source>
</evidence>
<dbReference type="SMART" id="SM00936">
    <property type="entry name" value="PBP5_C"/>
    <property type="match status" value="1"/>
</dbReference>
<feature type="binding site" evidence="14">
    <location>
        <position position="230"/>
    </location>
    <ligand>
        <name>substrate</name>
    </ligand>
</feature>
<evidence type="ECO:0000313" key="18">
    <source>
        <dbReference type="Proteomes" id="UP000318413"/>
    </source>
</evidence>
<protein>
    <recommendedName>
        <fullName evidence="4">serine-type D-Ala-D-Ala carboxypeptidase</fullName>
        <ecNumber evidence="4">3.4.16.4</ecNumber>
    </recommendedName>
</protein>
<dbReference type="SUPFAM" id="SSF69189">
    <property type="entry name" value="Penicillin-binding protein associated domain"/>
    <property type="match status" value="1"/>
</dbReference>
<evidence type="ECO:0000313" key="17">
    <source>
        <dbReference type="EMBL" id="TPG06547.1"/>
    </source>
</evidence>
<evidence type="ECO:0000256" key="11">
    <source>
        <dbReference type="ARBA" id="ARBA00023316"/>
    </source>
</evidence>
<comment type="catalytic activity">
    <reaction evidence="12">
        <text>Preferential cleavage: (Ac)2-L-Lys-D-Ala-|-D-Ala. Also transpeptidation of peptidyl-alanyl moieties that are N-acyl substituents of D-alanine.</text>
        <dbReference type="EC" id="3.4.16.4"/>
    </reaction>
</comment>
<gene>
    <name evidence="17" type="ORF">EAH84_14800</name>
</gene>
<dbReference type="PANTHER" id="PTHR21581">
    <property type="entry name" value="D-ALANYL-D-ALANINE CARBOXYPEPTIDASE"/>
    <property type="match status" value="1"/>
</dbReference>
<dbReference type="OrthoDB" id="9795979at2"/>
<dbReference type="AlphaFoldDB" id="A0A502C062"/>
<dbReference type="EMBL" id="RCZK01000021">
    <property type="protein sequence ID" value="TPG06547.1"/>
    <property type="molecule type" value="Genomic_DNA"/>
</dbReference>
<feature type="active site" evidence="13">
    <location>
        <position position="120"/>
    </location>
</feature>
<dbReference type="GO" id="GO:0006508">
    <property type="term" value="P:proteolysis"/>
    <property type="evidence" value="ECO:0007669"/>
    <property type="project" value="UniProtKB-KW"/>
</dbReference>
<evidence type="ECO:0000256" key="1">
    <source>
        <dbReference type="ARBA" id="ARBA00003217"/>
    </source>
</evidence>
<dbReference type="UniPathway" id="UPA00219"/>
<comment type="function">
    <text evidence="1">Removes C-terminal D-alanyl residues from sugar-peptide cell wall precursors.</text>
</comment>
<comment type="pathway">
    <text evidence="2">Cell wall biogenesis; peptidoglycan biosynthesis.</text>
</comment>
<dbReference type="GO" id="GO:0008360">
    <property type="term" value="P:regulation of cell shape"/>
    <property type="evidence" value="ECO:0007669"/>
    <property type="project" value="UniProtKB-KW"/>
</dbReference>
<dbReference type="InterPro" id="IPR018044">
    <property type="entry name" value="Peptidase_S11"/>
</dbReference>
<evidence type="ECO:0000259" key="16">
    <source>
        <dbReference type="SMART" id="SM00936"/>
    </source>
</evidence>
<keyword evidence="11" id="KW-0961">Cell wall biogenesis/degradation</keyword>
<reference evidence="17 18" key="1">
    <citation type="journal article" date="2019" name="Environ. Microbiol.">
        <title>Species interactions and distinct microbial communities in high Arctic permafrost affected cryosols are associated with the CH4 and CO2 gas fluxes.</title>
        <authorList>
            <person name="Altshuler I."/>
            <person name="Hamel J."/>
            <person name="Turney S."/>
            <person name="Magnuson E."/>
            <person name="Levesque R."/>
            <person name="Greer C."/>
            <person name="Whyte L.G."/>
        </authorList>
    </citation>
    <scope>NUCLEOTIDE SEQUENCE [LARGE SCALE GENOMIC DNA]</scope>
    <source>
        <strain evidence="17 18">S5.1</strain>
    </source>
</reference>
<dbReference type="SUPFAM" id="SSF56601">
    <property type="entry name" value="beta-lactamase/transpeptidase-like"/>
    <property type="match status" value="1"/>
</dbReference>
<feature type="domain" description="Peptidase S11 D-Ala-D-Ala carboxypeptidase A C-terminal" evidence="16">
    <location>
        <begin position="280"/>
        <end position="370"/>
    </location>
</feature>
<keyword evidence="7" id="KW-0732">Signal</keyword>
<dbReference type="GO" id="GO:0071555">
    <property type="term" value="P:cell wall organization"/>
    <property type="evidence" value="ECO:0007669"/>
    <property type="project" value="UniProtKB-KW"/>
</dbReference>
<proteinExistence type="inferred from homology"/>
<keyword evidence="5 17" id="KW-0121">Carboxypeptidase</keyword>
<evidence type="ECO:0000256" key="14">
    <source>
        <dbReference type="PIRSR" id="PIRSR618044-2"/>
    </source>
</evidence>
<evidence type="ECO:0000256" key="4">
    <source>
        <dbReference type="ARBA" id="ARBA00012448"/>
    </source>
</evidence>
<dbReference type="Gene3D" id="2.60.410.10">
    <property type="entry name" value="D-Ala-D-Ala carboxypeptidase, C-terminal domain"/>
    <property type="match status" value="1"/>
</dbReference>
<feature type="active site" description="Proton acceptor" evidence="13">
    <location>
        <position position="60"/>
    </location>
</feature>
<name>A0A502C062_9SPHN</name>
<dbReference type="Proteomes" id="UP000318413">
    <property type="component" value="Unassembled WGS sequence"/>
</dbReference>
<dbReference type="PANTHER" id="PTHR21581:SF6">
    <property type="entry name" value="TRAFFICKING PROTEIN PARTICLE COMPLEX SUBUNIT 12"/>
    <property type="match status" value="1"/>
</dbReference>
<dbReference type="Gene3D" id="3.40.710.10">
    <property type="entry name" value="DD-peptidase/beta-lactamase superfamily"/>
    <property type="match status" value="1"/>
</dbReference>
<dbReference type="GO" id="GO:0009252">
    <property type="term" value="P:peptidoglycan biosynthetic process"/>
    <property type="evidence" value="ECO:0007669"/>
    <property type="project" value="UniProtKB-UniPathway"/>
</dbReference>
<evidence type="ECO:0000256" key="3">
    <source>
        <dbReference type="ARBA" id="ARBA00007164"/>
    </source>
</evidence>
<dbReference type="InterPro" id="IPR012907">
    <property type="entry name" value="Peptidase_S11_C"/>
</dbReference>
<dbReference type="InterPro" id="IPR012338">
    <property type="entry name" value="Beta-lactam/transpept-like"/>
</dbReference>
<evidence type="ECO:0000256" key="8">
    <source>
        <dbReference type="ARBA" id="ARBA00022801"/>
    </source>
</evidence>
<organism evidence="17 18">
    <name type="scientific">Sphingomonas oligophenolica</name>
    <dbReference type="NCBI Taxonomy" id="301154"/>
    <lineage>
        <taxon>Bacteria</taxon>
        <taxon>Pseudomonadati</taxon>
        <taxon>Pseudomonadota</taxon>
        <taxon>Alphaproteobacteria</taxon>
        <taxon>Sphingomonadales</taxon>
        <taxon>Sphingomonadaceae</taxon>
        <taxon>Sphingomonas</taxon>
    </lineage>
</organism>
<dbReference type="InterPro" id="IPR001967">
    <property type="entry name" value="Peptidase_S11_N"/>
</dbReference>
<keyword evidence="9" id="KW-0133">Cell shape</keyword>
<keyword evidence="18" id="KW-1185">Reference proteome</keyword>
<keyword evidence="10" id="KW-0573">Peptidoglycan synthesis</keyword>
<accession>A0A502C062</accession>
<evidence type="ECO:0000256" key="9">
    <source>
        <dbReference type="ARBA" id="ARBA00022960"/>
    </source>
</evidence>
<evidence type="ECO:0000256" key="6">
    <source>
        <dbReference type="ARBA" id="ARBA00022670"/>
    </source>
</evidence>
<evidence type="ECO:0000256" key="13">
    <source>
        <dbReference type="PIRSR" id="PIRSR618044-1"/>
    </source>
</evidence>
<evidence type="ECO:0000256" key="10">
    <source>
        <dbReference type="ARBA" id="ARBA00022984"/>
    </source>
</evidence>
<evidence type="ECO:0000256" key="15">
    <source>
        <dbReference type="RuleBase" id="RU004016"/>
    </source>
</evidence>
<dbReference type="EC" id="3.4.16.4" evidence="4"/>
<dbReference type="InterPro" id="IPR015956">
    <property type="entry name" value="Peniciliin-bd_prot_C_sf"/>
</dbReference>
<evidence type="ECO:0000256" key="12">
    <source>
        <dbReference type="ARBA" id="ARBA00034000"/>
    </source>
</evidence>
<feature type="active site" description="Acyl-ester intermediate" evidence="13">
    <location>
        <position position="57"/>
    </location>
</feature>
<sequence>MRRVMFFIGAGIVVLATPSSGNVPTFDTAARFAIMEDLSSGLILYQKNADTPMPPASLAKMMTVYVAFDMIKKGQLKPDDVMTVRPETWQKWHGQGSTMFLSAGERVSVRDLIYGIITLSGNDACVVLAEGIAGTEPAFVSLMNDRASRLGLTGSHFGTSNGWPDNDATYVTARDLAKLASSTIVTFPSLYKQYYSKPNFTWGATAAGAAITQANRDPLLGRVSGADGLKTGHTEEAGYGFTGSADQQGRRLVMVLAGMNSWNERVSDSVNFMEWGFRAWTRKMVVKQAKEVGYAQVQLGDKQSVGLVAPRDLSVTVPAGSEPVLNAKIVYDGPLKAPIVAGAHVADLVVSTGFTPPQVLPLVAEANVGTAGFFDRVKAGFLSMFAG</sequence>
<dbReference type="InterPro" id="IPR037167">
    <property type="entry name" value="Peptidase_S11_C_sf"/>
</dbReference>
<comment type="caution">
    <text evidence="17">The sequence shown here is derived from an EMBL/GenBank/DDBJ whole genome shotgun (WGS) entry which is preliminary data.</text>
</comment>
<comment type="similarity">
    <text evidence="3 15">Belongs to the peptidase S11 family.</text>
</comment>
<dbReference type="Pfam" id="PF00768">
    <property type="entry name" value="Peptidase_S11"/>
    <property type="match status" value="1"/>
</dbReference>
<dbReference type="PRINTS" id="PR00725">
    <property type="entry name" value="DADACBPTASE1"/>
</dbReference>
<dbReference type="Pfam" id="PF07943">
    <property type="entry name" value="PBP5_C"/>
    <property type="match status" value="1"/>
</dbReference>